<evidence type="ECO:0000313" key="3">
    <source>
        <dbReference type="EMBL" id="MDI9861600.1"/>
    </source>
</evidence>
<dbReference type="EMBL" id="JASHIF010000021">
    <property type="protein sequence ID" value="MDI9861600.1"/>
    <property type="molecule type" value="Genomic_DNA"/>
</dbReference>
<feature type="signal peptide" evidence="1">
    <location>
        <begin position="1"/>
        <end position="20"/>
    </location>
</feature>
<dbReference type="SUPFAM" id="SSF56935">
    <property type="entry name" value="Porins"/>
    <property type="match status" value="1"/>
</dbReference>
<dbReference type="Proteomes" id="UP001236507">
    <property type="component" value="Unassembled WGS sequence"/>
</dbReference>
<evidence type="ECO:0000256" key="1">
    <source>
        <dbReference type="SAM" id="SignalP"/>
    </source>
</evidence>
<protein>
    <submittedName>
        <fullName evidence="3">DUF5777 family beta-barrel protein</fullName>
    </submittedName>
</protein>
<accession>A0ABT6YDI7</accession>
<keyword evidence="1" id="KW-0732">Signal</keyword>
<organism evidence="3 4">
    <name type="scientific">Flectobacillus roseus</name>
    <dbReference type="NCBI Taxonomy" id="502259"/>
    <lineage>
        <taxon>Bacteria</taxon>
        <taxon>Pseudomonadati</taxon>
        <taxon>Bacteroidota</taxon>
        <taxon>Cytophagia</taxon>
        <taxon>Cytophagales</taxon>
        <taxon>Flectobacillaceae</taxon>
        <taxon>Flectobacillus</taxon>
    </lineage>
</organism>
<name>A0ABT6YDI7_9BACT</name>
<feature type="domain" description="DUF5777" evidence="2">
    <location>
        <begin position="43"/>
        <end position="294"/>
    </location>
</feature>
<evidence type="ECO:0000259" key="2">
    <source>
        <dbReference type="Pfam" id="PF19089"/>
    </source>
</evidence>
<gene>
    <name evidence="3" type="ORF">QM524_20435</name>
</gene>
<keyword evidence="4" id="KW-1185">Reference proteome</keyword>
<dbReference type="Pfam" id="PF19089">
    <property type="entry name" value="DUF5777"/>
    <property type="match status" value="1"/>
</dbReference>
<comment type="caution">
    <text evidence="3">The sequence shown here is derived from an EMBL/GenBank/DDBJ whole genome shotgun (WGS) entry which is preliminary data.</text>
</comment>
<proteinExistence type="predicted"/>
<sequence>MKRCFLILGLWLYGTAMSFGQDDLLAELSKAQKDIPIYTTATFKSTRLVSGHSIETIAAKHLDFRISHRFGAINSGFNELFGLDQSTIRLGLEYGVTDRLTVGLGRSSYEKVYDYYAKYKLLRQSSGSQNIPVTVTGLVAAYTTTQNTMPTRQYFNNLERQSYCAQLLVARKFGEKLSLQISPTVLHRNKSETPTDANTLYSVGMGGRFKLSRRTSLNAEYYYTLPAFSKADLSRDAQFTNALSIGFDIETGGHVFQLHLSNSKGMTERALIGQTTGQWSMGDIFYGFNISRVFSFDKQKNQHQ</sequence>
<reference evidence="3 4" key="1">
    <citation type="submission" date="2023-05" db="EMBL/GenBank/DDBJ databases">
        <title>Novel species of genus Flectobacillus isolated from stream in China.</title>
        <authorList>
            <person name="Lu H."/>
        </authorList>
    </citation>
    <scope>NUCLEOTIDE SEQUENCE [LARGE SCALE GENOMIC DNA]</scope>
    <source>
        <strain evidence="3 4">KCTC 42575</strain>
    </source>
</reference>
<dbReference type="InterPro" id="IPR045916">
    <property type="entry name" value="DUF5777"/>
</dbReference>
<dbReference type="RefSeq" id="WP_283345974.1">
    <property type="nucleotide sequence ID" value="NZ_JASHIF010000021.1"/>
</dbReference>
<feature type="chain" id="PRO_5045408182" evidence="1">
    <location>
        <begin position="21"/>
        <end position="304"/>
    </location>
</feature>
<evidence type="ECO:0000313" key="4">
    <source>
        <dbReference type="Proteomes" id="UP001236507"/>
    </source>
</evidence>